<accession>A0ABV8QWF9</accession>
<organism evidence="1 2">
    <name type="scientific">Arthrobacter cryoconiti</name>
    <dbReference type="NCBI Taxonomy" id="748907"/>
    <lineage>
        <taxon>Bacteria</taxon>
        <taxon>Bacillati</taxon>
        <taxon>Actinomycetota</taxon>
        <taxon>Actinomycetes</taxon>
        <taxon>Micrococcales</taxon>
        <taxon>Micrococcaceae</taxon>
        <taxon>Arthrobacter</taxon>
    </lineage>
</organism>
<dbReference type="EMBL" id="JBHSCQ010000004">
    <property type="protein sequence ID" value="MFC4264585.1"/>
    <property type="molecule type" value="Genomic_DNA"/>
</dbReference>
<comment type="caution">
    <text evidence="1">The sequence shown here is derived from an EMBL/GenBank/DDBJ whole genome shotgun (WGS) entry which is preliminary data.</text>
</comment>
<gene>
    <name evidence="1" type="ORF">ACFOW9_03110</name>
</gene>
<proteinExistence type="predicted"/>
<keyword evidence="2" id="KW-1185">Reference proteome</keyword>
<dbReference type="Proteomes" id="UP001595773">
    <property type="component" value="Unassembled WGS sequence"/>
</dbReference>
<evidence type="ECO:0000313" key="2">
    <source>
        <dbReference type="Proteomes" id="UP001595773"/>
    </source>
</evidence>
<evidence type="ECO:0008006" key="3">
    <source>
        <dbReference type="Google" id="ProtNLM"/>
    </source>
</evidence>
<reference evidence="2" key="1">
    <citation type="journal article" date="2019" name="Int. J. Syst. Evol. Microbiol.">
        <title>The Global Catalogue of Microorganisms (GCM) 10K type strain sequencing project: providing services to taxonomists for standard genome sequencing and annotation.</title>
        <authorList>
            <consortium name="The Broad Institute Genomics Platform"/>
            <consortium name="The Broad Institute Genome Sequencing Center for Infectious Disease"/>
            <person name="Wu L."/>
            <person name="Ma J."/>
        </authorList>
    </citation>
    <scope>NUCLEOTIDE SEQUENCE [LARGE SCALE GENOMIC DNA]</scope>
    <source>
        <strain evidence="2">CGMCC 1.10698</strain>
    </source>
</reference>
<sequence>MTEVSIPQAAPAAVAMPELPSVTGVASLESWVTALGHANKIANFMARSNFVPAPLRLKSKNNYKTTEELALDVTAIILAGASIGYDPFQAVQQMFIVHGSPAMYARSMVALVKSHGHKLDQTVANAESVTVRARHKNETEWHEFTWDMARAKKAGYTSNPKYASNPQEMLYAKAATEACRRMFPEVLAGISAYSVEESELEDMGELQTAAPVAAAAAPAKARVQRRQQPVPVLPDVVHDAPAVAVEPEPEDDLPAMATPEQITHLVVALKAAGHSTNDAKAEAVQEQVGRQLGGFQDLTEAEAADLIEFFNGAGPQPVAPIDPDADADAAWLAGGK</sequence>
<protein>
    <recommendedName>
        <fullName evidence="3">RecT family protein</fullName>
    </recommendedName>
</protein>
<name>A0ABV8QWF9_9MICC</name>
<dbReference type="RefSeq" id="WP_230067758.1">
    <property type="nucleotide sequence ID" value="NZ_BAABLL010000001.1"/>
</dbReference>
<evidence type="ECO:0000313" key="1">
    <source>
        <dbReference type="EMBL" id="MFC4264585.1"/>
    </source>
</evidence>